<sequence>MKIAYINQPPEQAELTAFIQENRLGSEYSKLTGSKHFKDINLKEPMIVISAYDNEHLAAFGYTLAQGPAPMPDSADIYVLPAYQKRGLASNVYKLLLAEWKYSPVNARL</sequence>
<keyword evidence="3" id="KW-1185">Reference proteome</keyword>
<reference evidence="2 3" key="1">
    <citation type="submission" date="2021-03" db="EMBL/GenBank/DDBJ databases">
        <title>Genomic Encyclopedia of Type Strains, Phase IV (KMG-IV): sequencing the most valuable type-strain genomes for metagenomic binning, comparative biology and taxonomic classification.</title>
        <authorList>
            <person name="Goeker M."/>
        </authorList>
    </citation>
    <scope>NUCLEOTIDE SEQUENCE [LARGE SCALE GENOMIC DNA]</scope>
    <source>
        <strain evidence="2 3">DSM 26048</strain>
    </source>
</reference>
<gene>
    <name evidence="2" type="ORF">J2Z66_005134</name>
</gene>
<dbReference type="Gene3D" id="3.40.630.30">
    <property type="match status" value="1"/>
</dbReference>
<proteinExistence type="predicted"/>
<feature type="domain" description="N-acetyltransferase" evidence="1">
    <location>
        <begin position="37"/>
        <end position="98"/>
    </location>
</feature>
<dbReference type="SUPFAM" id="SSF55729">
    <property type="entry name" value="Acyl-CoA N-acyltransferases (Nat)"/>
    <property type="match status" value="1"/>
</dbReference>
<protein>
    <submittedName>
        <fullName evidence="2">GNAT superfamily N-acetyltransferase</fullName>
    </submittedName>
</protein>
<dbReference type="InterPro" id="IPR000182">
    <property type="entry name" value="GNAT_dom"/>
</dbReference>
<evidence type="ECO:0000313" key="3">
    <source>
        <dbReference type="Proteomes" id="UP001519287"/>
    </source>
</evidence>
<dbReference type="EMBL" id="JAGGLB010000019">
    <property type="protein sequence ID" value="MBP1993512.1"/>
    <property type="molecule type" value="Genomic_DNA"/>
</dbReference>
<dbReference type="Proteomes" id="UP001519287">
    <property type="component" value="Unassembled WGS sequence"/>
</dbReference>
<evidence type="ECO:0000259" key="1">
    <source>
        <dbReference type="Pfam" id="PF00583"/>
    </source>
</evidence>
<name>A0ABS4J0Z8_9BACL</name>
<accession>A0ABS4J0Z8</accession>
<dbReference type="InterPro" id="IPR016181">
    <property type="entry name" value="Acyl_CoA_acyltransferase"/>
</dbReference>
<dbReference type="Pfam" id="PF00583">
    <property type="entry name" value="Acetyltransf_1"/>
    <property type="match status" value="1"/>
</dbReference>
<dbReference type="RefSeq" id="WP_209975402.1">
    <property type="nucleotide sequence ID" value="NZ_JAGGLB010000019.1"/>
</dbReference>
<evidence type="ECO:0000313" key="2">
    <source>
        <dbReference type="EMBL" id="MBP1993512.1"/>
    </source>
</evidence>
<organism evidence="2 3">
    <name type="scientific">Paenibacillus eucommiae</name>
    <dbReference type="NCBI Taxonomy" id="1355755"/>
    <lineage>
        <taxon>Bacteria</taxon>
        <taxon>Bacillati</taxon>
        <taxon>Bacillota</taxon>
        <taxon>Bacilli</taxon>
        <taxon>Bacillales</taxon>
        <taxon>Paenibacillaceae</taxon>
        <taxon>Paenibacillus</taxon>
    </lineage>
</organism>
<comment type="caution">
    <text evidence="2">The sequence shown here is derived from an EMBL/GenBank/DDBJ whole genome shotgun (WGS) entry which is preliminary data.</text>
</comment>